<proteinExistence type="inferred from homology"/>
<dbReference type="PANTHER" id="PTHR48022">
    <property type="entry name" value="PLASTIDIC GLUCOSE TRANSPORTER 4"/>
    <property type="match status" value="1"/>
</dbReference>
<feature type="transmembrane region" description="Helical" evidence="8">
    <location>
        <begin position="410"/>
        <end position="431"/>
    </location>
</feature>
<dbReference type="SUPFAM" id="SSF103473">
    <property type="entry name" value="MFS general substrate transporter"/>
    <property type="match status" value="1"/>
</dbReference>
<keyword evidence="6 8" id="KW-0472">Membrane</keyword>
<dbReference type="InterPro" id="IPR003663">
    <property type="entry name" value="Sugar/inositol_transpt"/>
</dbReference>
<name>A0A9P8AIU4_9ASCO</name>
<feature type="transmembrane region" description="Helical" evidence="8">
    <location>
        <begin position="371"/>
        <end position="390"/>
    </location>
</feature>
<dbReference type="InterPro" id="IPR020846">
    <property type="entry name" value="MFS_dom"/>
</dbReference>
<feature type="domain" description="Major facilitator superfamily (MFS) profile" evidence="9">
    <location>
        <begin position="53"/>
        <end position="496"/>
    </location>
</feature>
<evidence type="ECO:0000256" key="3">
    <source>
        <dbReference type="ARBA" id="ARBA00022448"/>
    </source>
</evidence>
<dbReference type="GO" id="GO:0005351">
    <property type="term" value="F:carbohydrate:proton symporter activity"/>
    <property type="evidence" value="ECO:0007669"/>
    <property type="project" value="TreeGrafter"/>
</dbReference>
<dbReference type="AlphaFoldDB" id="A0A9P8AIU4"/>
<feature type="transmembrane region" description="Helical" evidence="8">
    <location>
        <begin position="211"/>
        <end position="232"/>
    </location>
</feature>
<evidence type="ECO:0000256" key="1">
    <source>
        <dbReference type="ARBA" id="ARBA00004141"/>
    </source>
</evidence>
<feature type="transmembrane region" description="Helical" evidence="8">
    <location>
        <begin position="443"/>
        <end position="461"/>
    </location>
</feature>
<dbReference type="Proteomes" id="UP000790833">
    <property type="component" value="Unassembled WGS sequence"/>
</dbReference>
<feature type="transmembrane region" description="Helical" evidence="8">
    <location>
        <begin position="305"/>
        <end position="323"/>
    </location>
</feature>
<feature type="transmembrane region" description="Helical" evidence="8">
    <location>
        <begin position="41"/>
        <end position="61"/>
    </location>
</feature>
<evidence type="ECO:0000256" key="6">
    <source>
        <dbReference type="ARBA" id="ARBA00023136"/>
    </source>
</evidence>
<dbReference type="GeneID" id="66118257"/>
<comment type="caution">
    <text evidence="10">The sequence shown here is derived from an EMBL/GenBank/DDBJ whole genome shotgun (WGS) entry which is preliminary data.</text>
</comment>
<evidence type="ECO:0000256" key="7">
    <source>
        <dbReference type="RuleBase" id="RU003346"/>
    </source>
</evidence>
<dbReference type="NCBIfam" id="TIGR00879">
    <property type="entry name" value="SP"/>
    <property type="match status" value="1"/>
</dbReference>
<dbReference type="InterPro" id="IPR036259">
    <property type="entry name" value="MFS_trans_sf"/>
</dbReference>
<keyword evidence="11" id="KW-1185">Reference proteome</keyword>
<protein>
    <recommendedName>
        <fullName evidence="9">Major facilitator superfamily (MFS) profile domain-containing protein</fullName>
    </recommendedName>
</protein>
<dbReference type="Pfam" id="PF00083">
    <property type="entry name" value="Sugar_tr"/>
    <property type="match status" value="1"/>
</dbReference>
<dbReference type="PROSITE" id="PS50850">
    <property type="entry name" value="MFS"/>
    <property type="match status" value="1"/>
</dbReference>
<dbReference type="EMBL" id="JAHMUF010000008">
    <property type="protein sequence ID" value="KAG7194174.1"/>
    <property type="molecule type" value="Genomic_DNA"/>
</dbReference>
<evidence type="ECO:0000256" key="8">
    <source>
        <dbReference type="SAM" id="Phobius"/>
    </source>
</evidence>
<evidence type="ECO:0000313" key="11">
    <source>
        <dbReference type="Proteomes" id="UP000790833"/>
    </source>
</evidence>
<evidence type="ECO:0000313" key="10">
    <source>
        <dbReference type="EMBL" id="KAG7194174.1"/>
    </source>
</evidence>
<comment type="subcellular location">
    <subcellularLocation>
        <location evidence="1">Membrane</location>
        <topology evidence="1">Multi-pass membrane protein</topology>
    </subcellularLocation>
</comment>
<evidence type="ECO:0000256" key="2">
    <source>
        <dbReference type="ARBA" id="ARBA00010992"/>
    </source>
</evidence>
<dbReference type="FunFam" id="1.20.1250.20:FF:000134">
    <property type="entry name" value="MFS sugar transporter protein"/>
    <property type="match status" value="1"/>
</dbReference>
<gene>
    <name evidence="10" type="ORF">KQ657_004883</name>
</gene>
<feature type="transmembrane region" description="Helical" evidence="8">
    <location>
        <begin position="343"/>
        <end position="364"/>
    </location>
</feature>
<dbReference type="InterPro" id="IPR050360">
    <property type="entry name" value="MFS_Sugar_Transporters"/>
</dbReference>
<dbReference type="OrthoDB" id="6133115at2759"/>
<accession>A0A9P8AIU4</accession>
<feature type="transmembrane region" description="Helical" evidence="8">
    <location>
        <begin position="121"/>
        <end position="139"/>
    </location>
</feature>
<keyword evidence="3 7" id="KW-0813">Transport</keyword>
<dbReference type="PRINTS" id="PR00171">
    <property type="entry name" value="SUGRTRNSPORT"/>
</dbReference>
<dbReference type="RefSeq" id="XP_043049721.1">
    <property type="nucleotide sequence ID" value="XM_043195548.1"/>
</dbReference>
<dbReference type="InterPro" id="IPR005828">
    <property type="entry name" value="MFS_sugar_transport-like"/>
</dbReference>
<keyword evidence="5 8" id="KW-1133">Transmembrane helix</keyword>
<feature type="transmembrane region" description="Helical" evidence="8">
    <location>
        <begin position="90"/>
        <end position="109"/>
    </location>
</feature>
<evidence type="ECO:0000256" key="5">
    <source>
        <dbReference type="ARBA" id="ARBA00022989"/>
    </source>
</evidence>
<comment type="similarity">
    <text evidence="2 7">Belongs to the major facilitator superfamily. Sugar transporter (TC 2.A.1.1) family.</text>
</comment>
<evidence type="ECO:0000256" key="4">
    <source>
        <dbReference type="ARBA" id="ARBA00022692"/>
    </source>
</evidence>
<dbReference type="GO" id="GO:0016020">
    <property type="term" value="C:membrane"/>
    <property type="evidence" value="ECO:0007669"/>
    <property type="project" value="UniProtKB-SubCell"/>
</dbReference>
<feature type="transmembrane region" description="Helical" evidence="8">
    <location>
        <begin position="473"/>
        <end position="492"/>
    </location>
</feature>
<dbReference type="PANTHER" id="PTHR48022:SF24">
    <property type="entry name" value="HEXOSE TRANSPORTER PROTEIN (AFU_ORTHOLOGUE AFUA_8G04480)"/>
    <property type="match status" value="1"/>
</dbReference>
<dbReference type="Gene3D" id="1.20.1250.20">
    <property type="entry name" value="MFS general substrate transporter like domains"/>
    <property type="match status" value="1"/>
</dbReference>
<feature type="transmembrane region" description="Helical" evidence="8">
    <location>
        <begin position="145"/>
        <end position="168"/>
    </location>
</feature>
<evidence type="ECO:0000259" key="9">
    <source>
        <dbReference type="PROSITE" id="PS50850"/>
    </source>
</evidence>
<sequence length="534" mass="59632">MSLLKELGKSEVEHLEVAEENQRVDNLAASMREGNGTGKRWWNVPYLCFLNWQIFVITLASTNNGYDSSMLNGLQSLPEWHTKMGNPTGSILGALSNGTIFGALIAVIYIPWMADKFGRKFTIIFSQSFAVIGAILQGVSTNYGFFLASRIIIGLGSGAGAVCATLIAELAYPTHREVATTFYNVCWYLGAIIAAWVTYGTRHLHDGGHSWRIPSYMQGLIPLIQAVLMIWAPESPRYYVAKDQVEKARAVLTKYHIGGSTDPKDVAFVEFELNEFAAQIKDDAAHTQNSSYMDFVTDGRFRKRLGLIASICVFTQFSGNGLVSYYLSKVLNSIGITSTTRQLQINGCLMIYNFVISAFVASVVNRFKRRHMFLTSVGLMMLFYIIWTILSALNQKNDFKDKGLANGVLAMIFLYYCAYDIGANGVPYLYVTEILPYSHRVKGLNIMTFLTMVILIFNGFVNPVAMDAIDWKYYIVFCCVNAVMLAVVWFFFVETSGYTLEEVEQVFDASAREKYAHNVVLAHDTDSFSGKGSV</sequence>
<reference evidence="10" key="1">
    <citation type="submission" date="2021-03" db="EMBL/GenBank/DDBJ databases">
        <authorList>
            <person name="Palmer J.M."/>
        </authorList>
    </citation>
    <scope>NUCLEOTIDE SEQUENCE</scope>
    <source>
        <strain evidence="10">ARV_011</strain>
    </source>
</reference>
<feature type="transmembrane region" description="Helical" evidence="8">
    <location>
        <begin position="180"/>
        <end position="199"/>
    </location>
</feature>
<organism evidence="10 11">
    <name type="scientific">Scheffersomyces spartinae</name>
    <dbReference type="NCBI Taxonomy" id="45513"/>
    <lineage>
        <taxon>Eukaryota</taxon>
        <taxon>Fungi</taxon>
        <taxon>Dikarya</taxon>
        <taxon>Ascomycota</taxon>
        <taxon>Saccharomycotina</taxon>
        <taxon>Pichiomycetes</taxon>
        <taxon>Debaryomycetaceae</taxon>
        <taxon>Scheffersomyces</taxon>
    </lineage>
</organism>
<keyword evidence="4 8" id="KW-0812">Transmembrane</keyword>